<dbReference type="EMBL" id="CM056807">
    <property type="protein sequence ID" value="KAJ8705570.1"/>
    <property type="molecule type" value="Genomic_DNA"/>
</dbReference>
<evidence type="ECO:0000313" key="1">
    <source>
        <dbReference type="EMBL" id="KAJ8705570.1"/>
    </source>
</evidence>
<sequence>MRSVRTSSQLPGCPRAPKIPAKLAKRTAARQLREAPASIPAPKLPERLASQRPSPWNMLQHQRAFPALATTPKPVPALMATPIPAPPSVPVAPAIAAPKVAPKRLAVPATKQAQPSDCGSDDPVGLTILENYSIFMTSEVRALSAELNAAKRASKLYNSVRASLFRKYDSVVKELDLLPCLNRNG</sequence>
<proteinExistence type="predicted"/>
<protein>
    <submittedName>
        <fullName evidence="1">Uncharacterized protein</fullName>
    </submittedName>
</protein>
<evidence type="ECO:0000313" key="2">
    <source>
        <dbReference type="Proteomes" id="UP001231649"/>
    </source>
</evidence>
<dbReference type="Proteomes" id="UP001231649">
    <property type="component" value="Chromosome 31"/>
</dbReference>
<keyword evidence="2" id="KW-1185">Reference proteome</keyword>
<gene>
    <name evidence="1" type="ORF">PYW08_012616</name>
</gene>
<reference evidence="1" key="1">
    <citation type="submission" date="2023-03" db="EMBL/GenBank/DDBJ databases">
        <title>Chromosome-level genomes of two armyworms, Mythimna separata and Mythimna loreyi, provide insights into the biosynthesis and reception of sex pheromones.</title>
        <authorList>
            <person name="Zhao H."/>
        </authorList>
    </citation>
    <scope>NUCLEOTIDE SEQUENCE</scope>
    <source>
        <strain evidence="1">BeijingLab</strain>
    </source>
</reference>
<name>A0ACC2Q0Y7_9NEOP</name>
<organism evidence="1 2">
    <name type="scientific">Mythimna loreyi</name>
    <dbReference type="NCBI Taxonomy" id="667449"/>
    <lineage>
        <taxon>Eukaryota</taxon>
        <taxon>Metazoa</taxon>
        <taxon>Ecdysozoa</taxon>
        <taxon>Arthropoda</taxon>
        <taxon>Hexapoda</taxon>
        <taxon>Insecta</taxon>
        <taxon>Pterygota</taxon>
        <taxon>Neoptera</taxon>
        <taxon>Endopterygota</taxon>
        <taxon>Lepidoptera</taxon>
        <taxon>Glossata</taxon>
        <taxon>Ditrysia</taxon>
        <taxon>Noctuoidea</taxon>
        <taxon>Noctuidae</taxon>
        <taxon>Noctuinae</taxon>
        <taxon>Hadenini</taxon>
        <taxon>Mythimna</taxon>
    </lineage>
</organism>
<accession>A0ACC2Q0Y7</accession>
<comment type="caution">
    <text evidence="1">The sequence shown here is derived from an EMBL/GenBank/DDBJ whole genome shotgun (WGS) entry which is preliminary data.</text>
</comment>